<dbReference type="EMBL" id="ML178817">
    <property type="protein sequence ID" value="TFL05324.1"/>
    <property type="molecule type" value="Genomic_DNA"/>
</dbReference>
<dbReference type="Pfam" id="PF09811">
    <property type="entry name" value="Yae1_N"/>
    <property type="match status" value="1"/>
</dbReference>
<proteinExistence type="inferred from homology"/>
<gene>
    <name evidence="10" type="ORF">BDV98DRAFT_494984</name>
</gene>
<dbReference type="InterPro" id="IPR019191">
    <property type="entry name" value="Essential_protein_Yae1_N"/>
</dbReference>
<evidence type="ECO:0000259" key="9">
    <source>
        <dbReference type="Pfam" id="PF09811"/>
    </source>
</evidence>
<feature type="region of interest" description="Disordered" evidence="8">
    <location>
        <begin position="78"/>
        <end position="103"/>
    </location>
</feature>
<organism evidence="10 11">
    <name type="scientific">Pterulicium gracile</name>
    <dbReference type="NCBI Taxonomy" id="1884261"/>
    <lineage>
        <taxon>Eukaryota</taxon>
        <taxon>Fungi</taxon>
        <taxon>Dikarya</taxon>
        <taxon>Basidiomycota</taxon>
        <taxon>Agaricomycotina</taxon>
        <taxon>Agaricomycetes</taxon>
        <taxon>Agaricomycetidae</taxon>
        <taxon>Agaricales</taxon>
        <taxon>Pleurotineae</taxon>
        <taxon>Pterulaceae</taxon>
        <taxon>Pterulicium</taxon>
    </lineage>
</organism>
<sequence length="141" mass="14654">DDSQASSALATNEWNKIDNEFSTAGYREGMSAGKESDAMQVGFDEAFAQVGVPLGREVGNLRGIVSVLLTYLASKHQGKDLPEETSVSSLGTSGAPNSEGNTAAASVTARARAISTALATLSFVDIVPRDLAAEAHAEMHL</sequence>
<evidence type="ECO:0000313" key="10">
    <source>
        <dbReference type="EMBL" id="TFL05324.1"/>
    </source>
</evidence>
<evidence type="ECO:0000256" key="2">
    <source>
        <dbReference type="ARBA" id="ARBA00004496"/>
    </source>
</evidence>
<accession>A0A5C3R3B8</accession>
<keyword evidence="6" id="KW-0963">Cytoplasm</keyword>
<dbReference type="PANTHER" id="PTHR18829:SF0">
    <property type="entry name" value="PROTEIN YAE1 HOMOLOG"/>
    <property type="match status" value="1"/>
</dbReference>
<evidence type="ECO:0000256" key="8">
    <source>
        <dbReference type="SAM" id="MobiDB-lite"/>
    </source>
</evidence>
<evidence type="ECO:0000313" key="11">
    <source>
        <dbReference type="Proteomes" id="UP000305067"/>
    </source>
</evidence>
<dbReference type="STRING" id="1884261.A0A5C3R3B8"/>
<dbReference type="Proteomes" id="UP000305067">
    <property type="component" value="Unassembled WGS sequence"/>
</dbReference>
<dbReference type="OrthoDB" id="20086at2759"/>
<feature type="compositionally biased region" description="Polar residues" evidence="8">
    <location>
        <begin position="85"/>
        <end position="101"/>
    </location>
</feature>
<keyword evidence="7" id="KW-0539">Nucleus</keyword>
<feature type="domain" description="Essential protein Yae1 N-terminal" evidence="9">
    <location>
        <begin position="25"/>
        <end position="65"/>
    </location>
</feature>
<feature type="non-terminal residue" evidence="10">
    <location>
        <position position="1"/>
    </location>
</feature>
<comment type="similarity">
    <text evidence="3">Belongs to the YAE1 family.</text>
</comment>
<comment type="subcellular location">
    <subcellularLocation>
        <location evidence="2">Cytoplasm</location>
    </subcellularLocation>
    <subcellularLocation>
        <location evidence="1">Nucleus</location>
    </subcellularLocation>
</comment>
<dbReference type="PANTHER" id="PTHR18829">
    <property type="entry name" value="PROTEIN YAE1 HOMOLOG"/>
    <property type="match status" value="1"/>
</dbReference>
<protein>
    <recommendedName>
        <fullName evidence="5">Protein YAE1</fullName>
    </recommendedName>
    <alternativeName>
        <fullName evidence="4">Protein yae1</fullName>
    </alternativeName>
</protein>
<dbReference type="AlphaFoldDB" id="A0A5C3R3B8"/>
<evidence type="ECO:0000256" key="1">
    <source>
        <dbReference type="ARBA" id="ARBA00004123"/>
    </source>
</evidence>
<feature type="non-terminal residue" evidence="10">
    <location>
        <position position="141"/>
    </location>
</feature>
<evidence type="ECO:0000256" key="7">
    <source>
        <dbReference type="ARBA" id="ARBA00023242"/>
    </source>
</evidence>
<evidence type="ECO:0000256" key="6">
    <source>
        <dbReference type="ARBA" id="ARBA00022490"/>
    </source>
</evidence>
<dbReference type="InterPro" id="IPR038881">
    <property type="entry name" value="Yae1-like"/>
</dbReference>
<evidence type="ECO:0000256" key="3">
    <source>
        <dbReference type="ARBA" id="ARBA00007096"/>
    </source>
</evidence>
<evidence type="ECO:0000256" key="4">
    <source>
        <dbReference type="ARBA" id="ARBA00017286"/>
    </source>
</evidence>
<reference evidence="10 11" key="1">
    <citation type="journal article" date="2019" name="Nat. Ecol. Evol.">
        <title>Megaphylogeny resolves global patterns of mushroom evolution.</title>
        <authorList>
            <person name="Varga T."/>
            <person name="Krizsan K."/>
            <person name="Foldi C."/>
            <person name="Dima B."/>
            <person name="Sanchez-Garcia M."/>
            <person name="Sanchez-Ramirez S."/>
            <person name="Szollosi G.J."/>
            <person name="Szarkandi J.G."/>
            <person name="Papp V."/>
            <person name="Albert L."/>
            <person name="Andreopoulos W."/>
            <person name="Angelini C."/>
            <person name="Antonin V."/>
            <person name="Barry K.W."/>
            <person name="Bougher N.L."/>
            <person name="Buchanan P."/>
            <person name="Buyck B."/>
            <person name="Bense V."/>
            <person name="Catcheside P."/>
            <person name="Chovatia M."/>
            <person name="Cooper J."/>
            <person name="Damon W."/>
            <person name="Desjardin D."/>
            <person name="Finy P."/>
            <person name="Geml J."/>
            <person name="Haridas S."/>
            <person name="Hughes K."/>
            <person name="Justo A."/>
            <person name="Karasinski D."/>
            <person name="Kautmanova I."/>
            <person name="Kiss B."/>
            <person name="Kocsube S."/>
            <person name="Kotiranta H."/>
            <person name="LaButti K.M."/>
            <person name="Lechner B.E."/>
            <person name="Liimatainen K."/>
            <person name="Lipzen A."/>
            <person name="Lukacs Z."/>
            <person name="Mihaltcheva S."/>
            <person name="Morgado L.N."/>
            <person name="Niskanen T."/>
            <person name="Noordeloos M.E."/>
            <person name="Ohm R.A."/>
            <person name="Ortiz-Santana B."/>
            <person name="Ovrebo C."/>
            <person name="Racz N."/>
            <person name="Riley R."/>
            <person name="Savchenko A."/>
            <person name="Shiryaev A."/>
            <person name="Soop K."/>
            <person name="Spirin V."/>
            <person name="Szebenyi C."/>
            <person name="Tomsovsky M."/>
            <person name="Tulloss R.E."/>
            <person name="Uehling J."/>
            <person name="Grigoriev I.V."/>
            <person name="Vagvolgyi C."/>
            <person name="Papp T."/>
            <person name="Martin F.M."/>
            <person name="Miettinen O."/>
            <person name="Hibbett D.S."/>
            <person name="Nagy L.G."/>
        </authorList>
    </citation>
    <scope>NUCLEOTIDE SEQUENCE [LARGE SCALE GENOMIC DNA]</scope>
    <source>
        <strain evidence="10 11">CBS 309.79</strain>
    </source>
</reference>
<name>A0A5C3R3B8_9AGAR</name>
<evidence type="ECO:0000256" key="5">
    <source>
        <dbReference type="ARBA" id="ARBA00018400"/>
    </source>
</evidence>
<keyword evidence="11" id="KW-1185">Reference proteome</keyword>